<evidence type="ECO:0000256" key="1">
    <source>
        <dbReference type="ARBA" id="ARBA00004193"/>
    </source>
</evidence>
<dbReference type="PROSITE" id="PS01040">
    <property type="entry name" value="SBP_BACTERIAL_5"/>
    <property type="match status" value="1"/>
</dbReference>
<dbReference type="PANTHER" id="PTHR30290:SF10">
    <property type="entry name" value="PERIPLASMIC OLIGOPEPTIDE-BINDING PROTEIN-RELATED"/>
    <property type="match status" value="1"/>
</dbReference>
<comment type="subcellular location">
    <subcellularLocation>
        <location evidence="1">Cell membrane</location>
        <topology evidence="1">Lipid-anchor</topology>
    </subcellularLocation>
</comment>
<dbReference type="Pfam" id="PF00496">
    <property type="entry name" value="SBP_bac_5"/>
    <property type="match status" value="1"/>
</dbReference>
<feature type="signal peptide" evidence="5">
    <location>
        <begin position="1"/>
        <end position="21"/>
    </location>
</feature>
<feature type="chain" id="PRO_5045561612" description="Solute-binding protein family 5 domain-containing protein" evidence="5">
    <location>
        <begin position="22"/>
        <end position="511"/>
    </location>
</feature>
<keyword evidence="8" id="KW-1185">Reference proteome</keyword>
<dbReference type="PIRSF" id="PIRSF002741">
    <property type="entry name" value="MppA"/>
    <property type="match status" value="1"/>
</dbReference>
<evidence type="ECO:0000313" key="8">
    <source>
        <dbReference type="Proteomes" id="UP000787672"/>
    </source>
</evidence>
<proteinExistence type="inferred from homology"/>
<evidence type="ECO:0000313" key="7">
    <source>
        <dbReference type="EMBL" id="MBU5625358.1"/>
    </source>
</evidence>
<comment type="caution">
    <text evidence="7">The sequence shown here is derived from an EMBL/GenBank/DDBJ whole genome shotgun (WGS) entry which is preliminary data.</text>
</comment>
<feature type="domain" description="Solute-binding protein family 5" evidence="6">
    <location>
        <begin position="77"/>
        <end position="429"/>
    </location>
</feature>
<accession>A0ABS6F4Y7</accession>
<name>A0ABS6F4Y7_9FIRM</name>
<sequence>MKRIQALLLAAVLLISAYALTGCGDQARQEGEEKTSVTIAVGGGPGSLDPYTDDTRSIQDIYRCIFEGLVKISSDGEIAPLLAESWEQIDDTTVRFHLREDVKFHNGEAFNAETVRYNVERIWDTDLNSIKTVKLAPLKTANVIDEYTVDLITDEPYPLLLTYLDALYMVPQQYYGDSELSVLSQNPVGTGAYKFVSWVPDQNIILTANEDYWGDAPAMKDVTWQITPEASTRVAALLAGDVDIAYNIPSTSISQVRTASGYSTVDSPMAMGLVLHLQALDPDAPTSDVKVRQALNYAIDREALITGVSQSLATPLSGQMASEGVVGYNEACNPYTYDAGQAAALLSEAGYGDGFKITLNTPQGRYPNDKEIAEAIAGMWRELGIDVEVKVWEWGTFLEGLKQKEASEGAWLIGWYWSPAFDAYTANSYLISDQAYAIWKNDKFDENMRSAAVTVDTKAHEAYLQEALLAMNEDAGLAFICEPRSVFGKADGISWTQKLDDSLDVKTIVAN</sequence>
<keyword evidence="4 5" id="KW-0732">Signal</keyword>
<evidence type="ECO:0000256" key="5">
    <source>
        <dbReference type="SAM" id="SignalP"/>
    </source>
</evidence>
<evidence type="ECO:0000256" key="3">
    <source>
        <dbReference type="ARBA" id="ARBA00022448"/>
    </source>
</evidence>
<dbReference type="InterPro" id="IPR039424">
    <property type="entry name" value="SBP_5"/>
</dbReference>
<dbReference type="InterPro" id="IPR030678">
    <property type="entry name" value="Peptide/Ni-bd"/>
</dbReference>
<evidence type="ECO:0000256" key="4">
    <source>
        <dbReference type="ARBA" id="ARBA00022729"/>
    </source>
</evidence>
<comment type="similarity">
    <text evidence="2">Belongs to the bacterial solute-binding protein 5 family.</text>
</comment>
<reference evidence="7 8" key="1">
    <citation type="submission" date="2021-06" db="EMBL/GenBank/DDBJ databases">
        <authorList>
            <person name="Sun Q."/>
            <person name="Li D."/>
        </authorList>
    </citation>
    <scope>NUCLEOTIDE SEQUENCE [LARGE SCALE GENOMIC DNA]</scope>
    <source>
        <strain evidence="7 8">MSJ-2</strain>
    </source>
</reference>
<evidence type="ECO:0000259" key="6">
    <source>
        <dbReference type="Pfam" id="PF00496"/>
    </source>
</evidence>
<dbReference type="InterPro" id="IPR000914">
    <property type="entry name" value="SBP_5_dom"/>
</dbReference>
<dbReference type="EMBL" id="JAHLQN010000001">
    <property type="protein sequence ID" value="MBU5625358.1"/>
    <property type="molecule type" value="Genomic_DNA"/>
</dbReference>
<dbReference type="Proteomes" id="UP000787672">
    <property type="component" value="Unassembled WGS sequence"/>
</dbReference>
<keyword evidence="3" id="KW-0813">Transport</keyword>
<dbReference type="PROSITE" id="PS51257">
    <property type="entry name" value="PROKAR_LIPOPROTEIN"/>
    <property type="match status" value="1"/>
</dbReference>
<dbReference type="InterPro" id="IPR023765">
    <property type="entry name" value="SBP_5_CS"/>
</dbReference>
<gene>
    <name evidence="7" type="ORF">KQI82_00215</name>
</gene>
<dbReference type="RefSeq" id="WP_216557033.1">
    <property type="nucleotide sequence ID" value="NZ_JAHLQN010000001.1"/>
</dbReference>
<organism evidence="7 8">
    <name type="scientific">Dysosmobacter acutus</name>
    <dbReference type="NCBI Taxonomy" id="2841504"/>
    <lineage>
        <taxon>Bacteria</taxon>
        <taxon>Bacillati</taxon>
        <taxon>Bacillota</taxon>
        <taxon>Clostridia</taxon>
        <taxon>Eubacteriales</taxon>
        <taxon>Oscillospiraceae</taxon>
        <taxon>Dysosmobacter</taxon>
    </lineage>
</organism>
<protein>
    <recommendedName>
        <fullName evidence="6">Solute-binding protein family 5 domain-containing protein</fullName>
    </recommendedName>
</protein>
<evidence type="ECO:0000256" key="2">
    <source>
        <dbReference type="ARBA" id="ARBA00005695"/>
    </source>
</evidence>
<dbReference type="PANTHER" id="PTHR30290">
    <property type="entry name" value="PERIPLASMIC BINDING COMPONENT OF ABC TRANSPORTER"/>
    <property type="match status" value="1"/>
</dbReference>